<feature type="transmembrane region" description="Helical" evidence="8">
    <location>
        <begin position="190"/>
        <end position="212"/>
    </location>
</feature>
<feature type="transmembrane region" description="Helical" evidence="8">
    <location>
        <begin position="388"/>
        <end position="407"/>
    </location>
</feature>
<evidence type="ECO:0000256" key="3">
    <source>
        <dbReference type="ARBA" id="ARBA00022448"/>
    </source>
</evidence>
<keyword evidence="4 8" id="KW-0812">Transmembrane</keyword>
<evidence type="ECO:0000256" key="1">
    <source>
        <dbReference type="ARBA" id="ARBA00004141"/>
    </source>
</evidence>
<evidence type="ECO:0000256" key="2">
    <source>
        <dbReference type="ARBA" id="ARBA00010864"/>
    </source>
</evidence>
<dbReference type="Proteomes" id="UP001179952">
    <property type="component" value="Unassembled WGS sequence"/>
</dbReference>
<protein>
    <submittedName>
        <fullName evidence="9">Cation transporter HKT1</fullName>
    </submittedName>
</protein>
<dbReference type="GO" id="GO:0005886">
    <property type="term" value="C:plasma membrane"/>
    <property type="evidence" value="ECO:0007669"/>
    <property type="project" value="TreeGrafter"/>
</dbReference>
<accession>A0AAV9AX68</accession>
<dbReference type="Pfam" id="PF02386">
    <property type="entry name" value="TrkH"/>
    <property type="match status" value="2"/>
</dbReference>
<comment type="subcellular location">
    <subcellularLocation>
        <location evidence="1">Membrane</location>
        <topology evidence="1">Multi-pass membrane protein</topology>
    </subcellularLocation>
</comment>
<sequence>MKTINNHYILYIFRFILFRVNPFYLHLFYFLSLAFLGSLTLSLLTPRVPSFNLPFIDSLYISASALTVSGLGSIEMEVLSNTQLVVIALLMLVGGEVFVSMLAFPFTTIKYKYNKWNHNKVDVELESIESGSPVTAPDDVKIDELKYSSMKSLSYVVFSYHALVNSIGSISILVYVVLVKASREVLKRKGLRVSTFCVFVAISSFANGGLIPTNENMVIFKSNSGLLLIVVLLVLMGNTLFPVFLRFSIWVLKKVTGRPEFEYMLGRPEEVGFRHLLPKRENGPVAVTVLGLIAAQVILLCGLEWRSDALSGLNGYRKIVVSVFQGVNSRHAGESAIDFSVVSAAALVLYIAAMFLPAYTSFLPLRGGKEGDLDKQRNKKGRRRAIEILYLSHVSYIVIFVIIICIIERKKMRDDPVNFSLLNVIFEVVSAYGNVGFSVSYGCARRLNTGSACADKAYGFSGWWSDLGKLMIVFVMLFGRLKRFTMNGGKAWRLA</sequence>
<evidence type="ECO:0000256" key="7">
    <source>
        <dbReference type="ARBA" id="ARBA00023136"/>
    </source>
</evidence>
<evidence type="ECO:0000256" key="5">
    <source>
        <dbReference type="ARBA" id="ARBA00022989"/>
    </source>
</evidence>
<feature type="transmembrane region" description="Helical" evidence="8">
    <location>
        <begin position="461"/>
        <end position="481"/>
    </location>
</feature>
<feature type="transmembrane region" description="Helical" evidence="8">
    <location>
        <begin position="419"/>
        <end position="441"/>
    </location>
</feature>
<dbReference type="GO" id="GO:0098662">
    <property type="term" value="P:inorganic cation transmembrane transport"/>
    <property type="evidence" value="ECO:0007669"/>
    <property type="project" value="UniProtKB-ARBA"/>
</dbReference>
<keyword evidence="10" id="KW-1185">Reference proteome</keyword>
<proteinExistence type="inferred from homology"/>
<dbReference type="PANTHER" id="PTHR31064:SF25">
    <property type="entry name" value="CATION TRANSPORTER HKT2_1"/>
    <property type="match status" value="1"/>
</dbReference>
<feature type="transmembrane region" description="Helical" evidence="8">
    <location>
        <begin position="339"/>
        <end position="359"/>
    </location>
</feature>
<dbReference type="GO" id="GO:0008324">
    <property type="term" value="F:monoatomic cation transmembrane transporter activity"/>
    <property type="evidence" value="ECO:0007669"/>
    <property type="project" value="InterPro"/>
</dbReference>
<organism evidence="9 10">
    <name type="scientific">Acorus gramineus</name>
    <name type="common">Dwarf sweet flag</name>
    <dbReference type="NCBI Taxonomy" id="55184"/>
    <lineage>
        <taxon>Eukaryota</taxon>
        <taxon>Viridiplantae</taxon>
        <taxon>Streptophyta</taxon>
        <taxon>Embryophyta</taxon>
        <taxon>Tracheophyta</taxon>
        <taxon>Spermatophyta</taxon>
        <taxon>Magnoliopsida</taxon>
        <taxon>Liliopsida</taxon>
        <taxon>Acoraceae</taxon>
        <taxon>Acorus</taxon>
    </lineage>
</organism>
<reference evidence="9" key="2">
    <citation type="submission" date="2023-06" db="EMBL/GenBank/DDBJ databases">
        <authorList>
            <person name="Ma L."/>
            <person name="Liu K.-W."/>
            <person name="Li Z."/>
            <person name="Hsiao Y.-Y."/>
            <person name="Qi Y."/>
            <person name="Fu T."/>
            <person name="Tang G."/>
            <person name="Zhang D."/>
            <person name="Sun W.-H."/>
            <person name="Liu D.-K."/>
            <person name="Li Y."/>
            <person name="Chen G.-Z."/>
            <person name="Liu X.-D."/>
            <person name="Liao X.-Y."/>
            <person name="Jiang Y.-T."/>
            <person name="Yu X."/>
            <person name="Hao Y."/>
            <person name="Huang J."/>
            <person name="Zhao X.-W."/>
            <person name="Ke S."/>
            <person name="Chen Y.-Y."/>
            <person name="Wu W.-L."/>
            <person name="Hsu J.-L."/>
            <person name="Lin Y.-F."/>
            <person name="Huang M.-D."/>
            <person name="Li C.-Y."/>
            <person name="Huang L."/>
            <person name="Wang Z.-W."/>
            <person name="Zhao X."/>
            <person name="Zhong W.-Y."/>
            <person name="Peng D.-H."/>
            <person name="Ahmad S."/>
            <person name="Lan S."/>
            <person name="Zhang J.-S."/>
            <person name="Tsai W.-C."/>
            <person name="Van De Peer Y."/>
            <person name="Liu Z.-J."/>
        </authorList>
    </citation>
    <scope>NUCLEOTIDE SEQUENCE</scope>
    <source>
        <strain evidence="9">SCP</strain>
        <tissue evidence="9">Leaves</tissue>
    </source>
</reference>
<name>A0AAV9AX68_ACOGR</name>
<feature type="transmembrane region" description="Helical" evidence="8">
    <location>
        <begin position="224"/>
        <end position="245"/>
    </location>
</feature>
<dbReference type="PANTHER" id="PTHR31064">
    <property type="entry name" value="POTASSIUM TRANSPORT PROTEIN DDB_G0292412-RELATED"/>
    <property type="match status" value="1"/>
</dbReference>
<dbReference type="InterPro" id="IPR051143">
    <property type="entry name" value="TrkH_K-transport"/>
</dbReference>
<feature type="transmembrane region" description="Helical" evidence="8">
    <location>
        <begin position="155"/>
        <end position="178"/>
    </location>
</feature>
<evidence type="ECO:0000313" key="9">
    <source>
        <dbReference type="EMBL" id="KAK1268773.1"/>
    </source>
</evidence>
<reference evidence="9" key="1">
    <citation type="journal article" date="2023" name="Nat. Commun.">
        <title>Diploid and tetraploid genomes of Acorus and the evolution of monocots.</title>
        <authorList>
            <person name="Ma L."/>
            <person name="Liu K.W."/>
            <person name="Li Z."/>
            <person name="Hsiao Y.Y."/>
            <person name="Qi Y."/>
            <person name="Fu T."/>
            <person name="Tang G.D."/>
            <person name="Zhang D."/>
            <person name="Sun W.H."/>
            <person name="Liu D.K."/>
            <person name="Li Y."/>
            <person name="Chen G.Z."/>
            <person name="Liu X.D."/>
            <person name="Liao X.Y."/>
            <person name="Jiang Y.T."/>
            <person name="Yu X."/>
            <person name="Hao Y."/>
            <person name="Huang J."/>
            <person name="Zhao X.W."/>
            <person name="Ke S."/>
            <person name="Chen Y.Y."/>
            <person name="Wu W.L."/>
            <person name="Hsu J.L."/>
            <person name="Lin Y.F."/>
            <person name="Huang M.D."/>
            <person name="Li C.Y."/>
            <person name="Huang L."/>
            <person name="Wang Z.W."/>
            <person name="Zhao X."/>
            <person name="Zhong W.Y."/>
            <person name="Peng D.H."/>
            <person name="Ahmad S."/>
            <person name="Lan S."/>
            <person name="Zhang J.S."/>
            <person name="Tsai W.C."/>
            <person name="Van de Peer Y."/>
            <person name="Liu Z.J."/>
        </authorList>
    </citation>
    <scope>NUCLEOTIDE SEQUENCE</scope>
    <source>
        <strain evidence="9">SCP</strain>
    </source>
</reference>
<feature type="transmembrane region" description="Helical" evidence="8">
    <location>
        <begin position="51"/>
        <end position="72"/>
    </location>
</feature>
<dbReference type="GO" id="GO:0030001">
    <property type="term" value="P:metal ion transport"/>
    <property type="evidence" value="ECO:0007669"/>
    <property type="project" value="UniProtKB-ARBA"/>
</dbReference>
<keyword evidence="3" id="KW-0813">Transport</keyword>
<comment type="caution">
    <text evidence="9">The sequence shown here is derived from an EMBL/GenBank/DDBJ whole genome shotgun (WGS) entry which is preliminary data.</text>
</comment>
<feature type="transmembrane region" description="Helical" evidence="8">
    <location>
        <begin position="23"/>
        <end position="45"/>
    </location>
</feature>
<dbReference type="AlphaFoldDB" id="A0AAV9AX68"/>
<keyword evidence="6" id="KW-0406">Ion transport</keyword>
<keyword evidence="5 8" id="KW-1133">Transmembrane helix</keyword>
<keyword evidence="7 8" id="KW-0472">Membrane</keyword>
<dbReference type="EMBL" id="JAUJYN010000006">
    <property type="protein sequence ID" value="KAK1268773.1"/>
    <property type="molecule type" value="Genomic_DNA"/>
</dbReference>
<evidence type="ECO:0000313" key="10">
    <source>
        <dbReference type="Proteomes" id="UP001179952"/>
    </source>
</evidence>
<feature type="transmembrane region" description="Helical" evidence="8">
    <location>
        <begin position="84"/>
        <end position="106"/>
    </location>
</feature>
<evidence type="ECO:0000256" key="6">
    <source>
        <dbReference type="ARBA" id="ARBA00023065"/>
    </source>
</evidence>
<gene>
    <name evidence="9" type="ORF">QJS04_geneDACA013983</name>
</gene>
<evidence type="ECO:0000256" key="8">
    <source>
        <dbReference type="SAM" id="Phobius"/>
    </source>
</evidence>
<comment type="similarity">
    <text evidence="2">Belongs to the TrkH potassium transport family. HKT (TC 2.A.38.3) subfamily.</text>
</comment>
<dbReference type="InterPro" id="IPR003445">
    <property type="entry name" value="Cat_transpt"/>
</dbReference>
<evidence type="ECO:0000256" key="4">
    <source>
        <dbReference type="ARBA" id="ARBA00022692"/>
    </source>
</evidence>